<comment type="caution">
    <text evidence="2">The sequence shown here is derived from an EMBL/GenBank/DDBJ whole genome shotgun (WGS) entry which is preliminary data.</text>
</comment>
<dbReference type="InterPro" id="IPR039564">
    <property type="entry name" value="Peptidase_C39-like"/>
</dbReference>
<dbReference type="STRING" id="1302272.FC96_GL002337"/>
<dbReference type="Gene3D" id="3.90.70.10">
    <property type="entry name" value="Cysteine proteinases"/>
    <property type="match status" value="1"/>
</dbReference>
<dbReference type="Gene3D" id="2.40.30.240">
    <property type="match status" value="1"/>
</dbReference>
<protein>
    <recommendedName>
        <fullName evidence="1">Peptidase C39-like domain-containing protein</fullName>
    </recommendedName>
</protein>
<dbReference type="PANTHER" id="PTHR37806:SF1">
    <property type="entry name" value="PEPTIDASE C39-LIKE DOMAIN-CONTAINING PROTEIN"/>
    <property type="match status" value="1"/>
</dbReference>
<dbReference type="EMBL" id="AZCX01000007">
    <property type="protein sequence ID" value="KRK47614.1"/>
    <property type="molecule type" value="Genomic_DNA"/>
</dbReference>
<feature type="domain" description="Peptidase C39-like" evidence="1">
    <location>
        <begin position="236"/>
        <end position="380"/>
    </location>
</feature>
<name>A0A0R1HLI2_9LACO</name>
<dbReference type="PATRIC" id="fig|1302272.5.peg.2388"/>
<keyword evidence="3" id="KW-1185">Reference proteome</keyword>
<evidence type="ECO:0000313" key="3">
    <source>
        <dbReference type="Proteomes" id="UP000050911"/>
    </source>
</evidence>
<dbReference type="RefSeq" id="WP_235804749.1">
    <property type="nucleotide sequence ID" value="NZ_AZCX01000007.1"/>
</dbReference>
<reference evidence="2 3" key="1">
    <citation type="journal article" date="2015" name="Genome Announc.">
        <title>Expanding the biotechnology potential of lactobacilli through comparative genomics of 213 strains and associated genera.</title>
        <authorList>
            <person name="Sun Z."/>
            <person name="Harris H.M."/>
            <person name="McCann A."/>
            <person name="Guo C."/>
            <person name="Argimon S."/>
            <person name="Zhang W."/>
            <person name="Yang X."/>
            <person name="Jeffery I.B."/>
            <person name="Cooney J.C."/>
            <person name="Kagawa T.F."/>
            <person name="Liu W."/>
            <person name="Song Y."/>
            <person name="Salvetti E."/>
            <person name="Wrobel A."/>
            <person name="Rasinkangas P."/>
            <person name="Parkhill J."/>
            <person name="Rea M.C."/>
            <person name="O'Sullivan O."/>
            <person name="Ritari J."/>
            <person name="Douillard F.P."/>
            <person name="Paul Ross R."/>
            <person name="Yang R."/>
            <person name="Briner A.E."/>
            <person name="Felis G.E."/>
            <person name="de Vos W.M."/>
            <person name="Barrangou R."/>
            <person name="Klaenhammer T.R."/>
            <person name="Caufield P.W."/>
            <person name="Cui Y."/>
            <person name="Zhang H."/>
            <person name="O'Toole P.W."/>
        </authorList>
    </citation>
    <scope>NUCLEOTIDE SEQUENCE [LARGE SCALE GENOMIC DNA]</scope>
    <source>
        <strain evidence="2 3">JCM 15530</strain>
    </source>
</reference>
<gene>
    <name evidence="2" type="ORF">FC96_GL002337</name>
</gene>
<accession>A0A0R1HLI2</accession>
<proteinExistence type="predicted"/>
<dbReference type="Pfam" id="PF13529">
    <property type="entry name" value="Peptidase_C39_2"/>
    <property type="match status" value="1"/>
</dbReference>
<dbReference type="Proteomes" id="UP000050911">
    <property type="component" value="Unassembled WGS sequence"/>
</dbReference>
<evidence type="ECO:0000259" key="1">
    <source>
        <dbReference type="Pfam" id="PF13529"/>
    </source>
</evidence>
<dbReference type="AlphaFoldDB" id="A0A0R1HLI2"/>
<dbReference type="PANTHER" id="PTHR37806">
    <property type="entry name" value="LMO0724 PROTEIN"/>
    <property type="match status" value="1"/>
</dbReference>
<organism evidence="2 3">
    <name type="scientific">Secundilactobacillus kimchicus JCM 15530</name>
    <dbReference type="NCBI Taxonomy" id="1302272"/>
    <lineage>
        <taxon>Bacteria</taxon>
        <taxon>Bacillati</taxon>
        <taxon>Bacillota</taxon>
        <taxon>Bacilli</taxon>
        <taxon>Lactobacillales</taxon>
        <taxon>Lactobacillaceae</taxon>
        <taxon>Secundilactobacillus</taxon>
    </lineage>
</organism>
<sequence length="413" mass="45144">MKQIRVFDEHQRAIVVAPAGSRLLTGIGGLRQAIAPSVVVEASAEVQDDQGNRWYHGSTGLVPAEDVVLIPQMMTRRPLPQPQKARVVVPGGTWTTDPNHQTARHWSLKAVLTVVATATSTVGDVFETVDHQFVASEDVWLTGTPMQFEIIRAVSQTIQVIASVPEPVLDDQLQLVTTQPPFAMVAVEAELVDRLGDHYWRLKTGELMAKANTVVVMADLGVDTTAPILKLGAENINQNFWGMPNGCEPAALLEGLHLEAQAATLSYGDFLQQMPISADYNPYHGFGGDPATSVHGRFEAIFPTPLSRWASRYATVRDLSGSTVSQLKQVVSQKNPVIAYVTVGFETPEWAVYSFGKAVTNNHAVLIDGWFDQLIHVSDPIDGPYWLPVYRFAAAYNARYWAVGIMESTLTGA</sequence>
<evidence type="ECO:0000313" key="2">
    <source>
        <dbReference type="EMBL" id="KRK47614.1"/>
    </source>
</evidence>